<evidence type="ECO:0000313" key="2">
    <source>
        <dbReference type="EMBL" id="MBO2450537.1"/>
    </source>
</evidence>
<dbReference type="EMBL" id="JAGEOJ010000010">
    <property type="protein sequence ID" value="MBO2450537.1"/>
    <property type="molecule type" value="Genomic_DNA"/>
</dbReference>
<keyword evidence="3" id="KW-1185">Reference proteome</keyword>
<feature type="transmembrane region" description="Helical" evidence="1">
    <location>
        <begin position="145"/>
        <end position="167"/>
    </location>
</feature>
<keyword evidence="1" id="KW-0472">Membrane</keyword>
<accession>A0A939PCX5</accession>
<feature type="transmembrane region" description="Helical" evidence="1">
    <location>
        <begin position="68"/>
        <end position="92"/>
    </location>
</feature>
<evidence type="ECO:0000256" key="1">
    <source>
        <dbReference type="SAM" id="Phobius"/>
    </source>
</evidence>
<name>A0A939PCX5_9ACTN</name>
<comment type="caution">
    <text evidence="2">The sequence shown here is derived from an EMBL/GenBank/DDBJ whole genome shotgun (WGS) entry which is preliminary data.</text>
</comment>
<feature type="transmembrane region" description="Helical" evidence="1">
    <location>
        <begin position="122"/>
        <end position="139"/>
    </location>
</feature>
<protein>
    <submittedName>
        <fullName evidence="2">Uncharacterized protein</fullName>
    </submittedName>
</protein>
<reference evidence="2" key="1">
    <citation type="submission" date="2021-03" db="EMBL/GenBank/DDBJ databases">
        <authorList>
            <person name="Kanchanasin P."/>
            <person name="Saeng-In P."/>
            <person name="Phongsopitanun W."/>
            <person name="Yuki M."/>
            <person name="Kudo T."/>
            <person name="Ohkuma M."/>
            <person name="Tanasupawat S."/>
        </authorList>
    </citation>
    <scope>NUCLEOTIDE SEQUENCE</scope>
    <source>
        <strain evidence="2">GKU 128</strain>
    </source>
</reference>
<dbReference type="RefSeq" id="WP_208258393.1">
    <property type="nucleotide sequence ID" value="NZ_JAGEOJ010000010.1"/>
</dbReference>
<sequence>MTVMRESTMSKRSKKDERLRKLMEQDVPARYDSRTGRRRLVALGVGCLGLFWAAAVVCWLLAPSNTAMISTFVLCGIGLALGAWVFGTLILVSGVSGRIPEHLLDERQLQQRYRAHADAHRASLLLVFATCFVVLALMGDDDHVSAAAVVVTFFSLLASIAALPYLIATWKMADPPAVDEEG</sequence>
<dbReference type="AlphaFoldDB" id="A0A939PCX5"/>
<keyword evidence="1" id="KW-1133">Transmembrane helix</keyword>
<dbReference type="Proteomes" id="UP000669179">
    <property type="component" value="Unassembled WGS sequence"/>
</dbReference>
<keyword evidence="1" id="KW-0812">Transmembrane</keyword>
<gene>
    <name evidence="2" type="ORF">J4573_25770</name>
</gene>
<proteinExistence type="predicted"/>
<evidence type="ECO:0000313" key="3">
    <source>
        <dbReference type="Proteomes" id="UP000669179"/>
    </source>
</evidence>
<feature type="transmembrane region" description="Helical" evidence="1">
    <location>
        <begin position="40"/>
        <end position="62"/>
    </location>
</feature>
<organism evidence="2 3">
    <name type="scientific">Actinomadura barringtoniae</name>
    <dbReference type="NCBI Taxonomy" id="1427535"/>
    <lineage>
        <taxon>Bacteria</taxon>
        <taxon>Bacillati</taxon>
        <taxon>Actinomycetota</taxon>
        <taxon>Actinomycetes</taxon>
        <taxon>Streptosporangiales</taxon>
        <taxon>Thermomonosporaceae</taxon>
        <taxon>Actinomadura</taxon>
    </lineage>
</organism>